<dbReference type="Proteomes" id="UP000216725">
    <property type="component" value="Unassembled WGS sequence"/>
</dbReference>
<evidence type="ECO:0000256" key="1">
    <source>
        <dbReference type="SAM" id="Phobius"/>
    </source>
</evidence>
<dbReference type="OrthoDB" id="3240140at2"/>
<protein>
    <submittedName>
        <fullName evidence="3">Fimbrial isopeptide formation D2 domain-containing protein</fullName>
    </submittedName>
</protein>
<feature type="chain" id="PRO_5012853834" evidence="2">
    <location>
        <begin position="34"/>
        <end position="604"/>
    </location>
</feature>
<dbReference type="Gene3D" id="2.60.40.740">
    <property type="match status" value="1"/>
</dbReference>
<dbReference type="RefSeq" id="WP_158216311.1">
    <property type="nucleotide sequence ID" value="NZ_MWWR01000005.1"/>
</dbReference>
<accession>A0A261EZR2</accession>
<evidence type="ECO:0000313" key="3">
    <source>
        <dbReference type="EMBL" id="OZG52166.1"/>
    </source>
</evidence>
<gene>
    <name evidence="3" type="ORF">PSRA_0716</name>
</gene>
<evidence type="ECO:0000256" key="2">
    <source>
        <dbReference type="SAM" id="SignalP"/>
    </source>
</evidence>
<sequence length="604" mass="63778">MTRTRKLIAALVAMMTVVGMAFMTMLPARPALADPTDTSGITVVNAQPGHTYSAYRFATFSNVKAASTDTIASMDVTTVPGPSEDNNQRWVYKLHTACMYGNDSVKAKWSDAYGENPAAFMATLTGDELASVAAMLSLPEGLAPNGSATVPGDAAQDLTIPKLPEGWYVIKDSGTDKLAIVATPITSNGTIYTKFLIDEGTGQSAIADTLGRFYAKAEEAQSKPHKEVYSDAAHTNADDLANFSIGDTLYYTIDTRISPHAANYNDYTFVIMDQASRGLTLNPTAMKVMFADAAITSDTEASAATLTNGADYSWNVSTAADKTTTMTITITSPKALAGKYLRVAYPATINADIVKAGTYTSTSTDAATSKTSDTTEDLAANKAYNSARVNANGQGWTDKWDTTVFTGSISFTKVGVGADTALADVTFNLFRGDSAKQSDTNKPLTFDKVMDGDKVVDGEYNYNPSGKVTNLVTDANGKITVNGLAANEVPNPKVQAAPYTFKETSTNTAKGYAQSILATFTVDHAIGDNGDVTNTLSSTKNNTLGLATISPDGAITVKNVKNVTQLPLTGAAGVVLFTFLALVIAGIAVTLTVTYRRARKGLEE</sequence>
<dbReference type="NCBIfam" id="TIGR04226">
    <property type="entry name" value="RrgB_K2N_iso_D2"/>
    <property type="match status" value="1"/>
</dbReference>
<dbReference type="GO" id="GO:0005975">
    <property type="term" value="P:carbohydrate metabolic process"/>
    <property type="evidence" value="ECO:0007669"/>
    <property type="project" value="UniProtKB-ARBA"/>
</dbReference>
<keyword evidence="1" id="KW-0472">Membrane</keyword>
<keyword evidence="4" id="KW-1185">Reference proteome</keyword>
<name>A0A261EZR2_9BIFI</name>
<dbReference type="EMBL" id="MWWR01000005">
    <property type="protein sequence ID" value="OZG52166.1"/>
    <property type="molecule type" value="Genomic_DNA"/>
</dbReference>
<reference evidence="3 4" key="1">
    <citation type="journal article" date="2017" name="BMC Genomics">
        <title>Comparative genomic and phylogenomic analyses of the Bifidobacteriaceae family.</title>
        <authorList>
            <person name="Lugli G.A."/>
            <person name="Milani C."/>
            <person name="Turroni F."/>
            <person name="Duranti S."/>
            <person name="Mancabelli L."/>
            <person name="Mangifesta M."/>
            <person name="Ferrario C."/>
            <person name="Modesto M."/>
            <person name="Mattarelli P."/>
            <person name="Jiri K."/>
            <person name="van Sinderen D."/>
            <person name="Ventura M."/>
        </authorList>
    </citation>
    <scope>NUCLEOTIDE SEQUENCE [LARGE SCALE GENOMIC DNA]</scope>
    <source>
        <strain evidence="3 4">DSM 24742</strain>
    </source>
</reference>
<dbReference type="InterPro" id="IPR026466">
    <property type="entry name" value="Fim_isopep_form_D2_dom"/>
</dbReference>
<feature type="signal peptide" evidence="2">
    <location>
        <begin position="1"/>
        <end position="33"/>
    </location>
</feature>
<dbReference type="InterPro" id="IPR013783">
    <property type="entry name" value="Ig-like_fold"/>
</dbReference>
<keyword evidence="2" id="KW-0732">Signal</keyword>
<proteinExistence type="predicted"/>
<dbReference type="AlphaFoldDB" id="A0A261EZR2"/>
<dbReference type="Gene3D" id="2.60.40.10">
    <property type="entry name" value="Immunoglobulins"/>
    <property type="match status" value="1"/>
</dbReference>
<comment type="caution">
    <text evidence="3">The sequence shown here is derived from an EMBL/GenBank/DDBJ whole genome shotgun (WGS) entry which is preliminary data.</text>
</comment>
<evidence type="ECO:0000313" key="4">
    <source>
        <dbReference type="Proteomes" id="UP000216725"/>
    </source>
</evidence>
<keyword evidence="1" id="KW-0812">Transmembrane</keyword>
<keyword evidence="1" id="KW-1133">Transmembrane helix</keyword>
<feature type="transmembrane region" description="Helical" evidence="1">
    <location>
        <begin position="571"/>
        <end position="595"/>
    </location>
</feature>
<organism evidence="3 4">
    <name type="scientific">Pseudoscardovia radai</name>
    <dbReference type="NCBI Taxonomy" id="987066"/>
    <lineage>
        <taxon>Bacteria</taxon>
        <taxon>Bacillati</taxon>
        <taxon>Actinomycetota</taxon>
        <taxon>Actinomycetes</taxon>
        <taxon>Bifidobacteriales</taxon>
        <taxon>Bifidobacteriaceae</taxon>
        <taxon>Pseudoscardovia</taxon>
    </lineage>
</organism>